<dbReference type="Pfam" id="PF03881">
    <property type="entry name" value="Fructosamin_kin"/>
    <property type="match status" value="1"/>
</dbReference>
<accession>A0A1Y2DP33</accession>
<dbReference type="PIRSF" id="PIRSF006221">
    <property type="entry name" value="Ketosamine-3-kinase"/>
    <property type="match status" value="1"/>
</dbReference>
<reference evidence="3 4" key="1">
    <citation type="submission" date="2016-07" db="EMBL/GenBank/DDBJ databases">
        <title>Pervasive Adenine N6-methylation of Active Genes in Fungi.</title>
        <authorList>
            <consortium name="DOE Joint Genome Institute"/>
            <person name="Mondo S.J."/>
            <person name="Dannebaum R.O."/>
            <person name="Kuo R.C."/>
            <person name="Labutti K."/>
            <person name="Haridas S."/>
            <person name="Kuo A."/>
            <person name="Salamov A."/>
            <person name="Ahrendt S.R."/>
            <person name="Lipzen A."/>
            <person name="Sullivan W."/>
            <person name="Andreopoulos W.B."/>
            <person name="Clum A."/>
            <person name="Lindquist E."/>
            <person name="Daum C."/>
            <person name="Ramamoorthy G.K."/>
            <person name="Gryganskyi A."/>
            <person name="Culley D."/>
            <person name="Magnuson J.K."/>
            <person name="James T.Y."/>
            <person name="O'Malley M.A."/>
            <person name="Stajich J.E."/>
            <person name="Spatafora J.W."/>
            <person name="Visel A."/>
            <person name="Grigoriev I.V."/>
        </authorList>
    </citation>
    <scope>NUCLEOTIDE SEQUENCE [LARGE SCALE GENOMIC DNA]</scope>
    <source>
        <strain evidence="3 4">CBS 129021</strain>
    </source>
</reference>
<dbReference type="AlphaFoldDB" id="A0A1Y2DP33"/>
<dbReference type="GO" id="GO:0102193">
    <property type="term" value="F:protein-ribulosamine 3-kinase activity"/>
    <property type="evidence" value="ECO:0007669"/>
    <property type="project" value="UniProtKB-EC"/>
</dbReference>
<name>A0A1Y2DP33_9PEZI</name>
<sequence length="273" mass="32048">WSSGYKIDVEVDGEEKEYFLKVIHRPNHAEMALGEFEKSQKAMFQYIPNNVSIPLAYGTFEHEPKSFFLTIFRELRDKTPDPSKLVHVLEKLHTLSSSPTGKFGFHVSTFNGVVPIINEWCDTWEEYFSRQFQSDIRWEQSIRGPDSDFDKVSDEFFQKVVPRLLRPLQTGGRSIKPTLVHGDLWHGNAQIDMTTEEVILFDSCCCYAHNELELHMMREPRYRFTGDYISKYKEVMQPSEPKEDFDDRNSLYAIVKEEMQRLIDKYPTGFDSF</sequence>
<dbReference type="Proteomes" id="UP000193689">
    <property type="component" value="Unassembled WGS sequence"/>
</dbReference>
<comment type="catalytic activity">
    <reaction evidence="2">
        <text>N(6)-D-ribulosyl-L-lysyl-[protein] + ATP = N(6)-(3-O-phospho-D-ribulosyl)-L-lysyl-[protein] + ADP + H(+)</text>
        <dbReference type="Rhea" id="RHEA:48432"/>
        <dbReference type="Rhea" id="RHEA-COMP:12103"/>
        <dbReference type="Rhea" id="RHEA-COMP:12104"/>
        <dbReference type="ChEBI" id="CHEBI:15378"/>
        <dbReference type="ChEBI" id="CHEBI:30616"/>
        <dbReference type="ChEBI" id="CHEBI:90418"/>
        <dbReference type="ChEBI" id="CHEBI:90420"/>
        <dbReference type="ChEBI" id="CHEBI:456216"/>
        <dbReference type="EC" id="2.7.1.172"/>
    </reaction>
    <physiologicalReaction direction="left-to-right" evidence="2">
        <dbReference type="Rhea" id="RHEA:48433"/>
    </physiologicalReaction>
</comment>
<proteinExistence type="predicted"/>
<dbReference type="RefSeq" id="XP_040713123.1">
    <property type="nucleotide sequence ID" value="XM_040854484.1"/>
</dbReference>
<dbReference type="InterPro" id="IPR011009">
    <property type="entry name" value="Kinase-like_dom_sf"/>
</dbReference>
<dbReference type="OrthoDB" id="5772781at2759"/>
<keyword evidence="4" id="KW-1185">Reference proteome</keyword>
<dbReference type="InParanoid" id="A0A1Y2DP33"/>
<dbReference type="GO" id="GO:0016301">
    <property type="term" value="F:kinase activity"/>
    <property type="evidence" value="ECO:0007669"/>
    <property type="project" value="UniProtKB-KW"/>
</dbReference>
<dbReference type="PANTHER" id="PTHR12149">
    <property type="entry name" value="FRUCTOSAMINE 3 KINASE-RELATED PROTEIN"/>
    <property type="match status" value="1"/>
</dbReference>
<dbReference type="Gene3D" id="3.90.1200.10">
    <property type="match status" value="1"/>
</dbReference>
<dbReference type="PANTHER" id="PTHR12149:SF8">
    <property type="entry name" value="PROTEIN-RIBULOSAMINE 3-KINASE"/>
    <property type="match status" value="1"/>
</dbReference>
<organism evidence="3 4">
    <name type="scientific">Pseudomassariella vexata</name>
    <dbReference type="NCBI Taxonomy" id="1141098"/>
    <lineage>
        <taxon>Eukaryota</taxon>
        <taxon>Fungi</taxon>
        <taxon>Dikarya</taxon>
        <taxon>Ascomycota</taxon>
        <taxon>Pezizomycotina</taxon>
        <taxon>Sordariomycetes</taxon>
        <taxon>Xylariomycetidae</taxon>
        <taxon>Amphisphaeriales</taxon>
        <taxon>Pseudomassariaceae</taxon>
        <taxon>Pseudomassariella</taxon>
    </lineage>
</organism>
<protein>
    <recommendedName>
        <fullName evidence="1">protein-ribulosamine 3-kinase</fullName>
        <ecNumber evidence="1">2.7.1.172</ecNumber>
    </recommendedName>
</protein>
<evidence type="ECO:0000313" key="3">
    <source>
        <dbReference type="EMBL" id="ORY60896.1"/>
    </source>
</evidence>
<dbReference type="EMBL" id="MCFJ01000011">
    <property type="protein sequence ID" value="ORY60896.1"/>
    <property type="molecule type" value="Genomic_DNA"/>
</dbReference>
<keyword evidence="3" id="KW-0418">Kinase</keyword>
<evidence type="ECO:0000256" key="1">
    <source>
        <dbReference type="ARBA" id="ARBA00011961"/>
    </source>
</evidence>
<dbReference type="SUPFAM" id="SSF56112">
    <property type="entry name" value="Protein kinase-like (PK-like)"/>
    <property type="match status" value="1"/>
</dbReference>
<feature type="non-terminal residue" evidence="3">
    <location>
        <position position="1"/>
    </location>
</feature>
<keyword evidence="3" id="KW-0808">Transferase</keyword>
<gene>
    <name evidence="3" type="ORF">BCR38DRAFT_293933</name>
</gene>
<evidence type="ECO:0000313" key="4">
    <source>
        <dbReference type="Proteomes" id="UP000193689"/>
    </source>
</evidence>
<dbReference type="EC" id="2.7.1.172" evidence="1"/>
<feature type="non-terminal residue" evidence="3">
    <location>
        <position position="273"/>
    </location>
</feature>
<dbReference type="GeneID" id="63770696"/>
<comment type="caution">
    <text evidence="3">The sequence shown here is derived from an EMBL/GenBank/DDBJ whole genome shotgun (WGS) entry which is preliminary data.</text>
</comment>
<evidence type="ECO:0000256" key="2">
    <source>
        <dbReference type="ARBA" id="ARBA00048655"/>
    </source>
</evidence>
<dbReference type="InterPro" id="IPR016477">
    <property type="entry name" value="Fructo-/Ketosamine-3-kinase"/>
</dbReference>